<reference evidence="3 4" key="1">
    <citation type="submission" date="2015-07" db="EMBL/GenBank/DDBJ databases">
        <title>Comparative genomics of the Sigatoka disease complex on banana suggests a link between parallel evolutionary changes in Pseudocercospora fijiensis and Pseudocercospora eumusae and increased virulence on the banana host.</title>
        <authorList>
            <person name="Chang T.-C."/>
            <person name="Salvucci A."/>
            <person name="Crous P.W."/>
            <person name="Stergiopoulos I."/>
        </authorList>
    </citation>
    <scope>NUCLEOTIDE SEQUENCE [LARGE SCALE GENOMIC DNA]</scope>
    <source>
        <strain evidence="3 4">CBS 114824</strain>
    </source>
</reference>
<keyword evidence="4" id="KW-1185">Reference proteome</keyword>
<proteinExistence type="predicted"/>
<evidence type="ECO:0000256" key="2">
    <source>
        <dbReference type="SAM" id="SignalP"/>
    </source>
</evidence>
<gene>
    <name evidence="3" type="ORF">AC578_1442</name>
</gene>
<evidence type="ECO:0000313" key="3">
    <source>
        <dbReference type="EMBL" id="KXT06112.1"/>
    </source>
</evidence>
<evidence type="ECO:0000313" key="4">
    <source>
        <dbReference type="Proteomes" id="UP000070133"/>
    </source>
</evidence>
<feature type="compositionally biased region" description="Polar residues" evidence="1">
    <location>
        <begin position="172"/>
        <end position="183"/>
    </location>
</feature>
<dbReference type="EMBL" id="LFZN01000008">
    <property type="protein sequence ID" value="KXT06112.1"/>
    <property type="molecule type" value="Genomic_DNA"/>
</dbReference>
<feature type="chain" id="PRO_5007807024" evidence="2">
    <location>
        <begin position="19"/>
        <end position="379"/>
    </location>
</feature>
<organism evidence="3 4">
    <name type="scientific">Pseudocercospora eumusae</name>
    <dbReference type="NCBI Taxonomy" id="321146"/>
    <lineage>
        <taxon>Eukaryota</taxon>
        <taxon>Fungi</taxon>
        <taxon>Dikarya</taxon>
        <taxon>Ascomycota</taxon>
        <taxon>Pezizomycotina</taxon>
        <taxon>Dothideomycetes</taxon>
        <taxon>Dothideomycetidae</taxon>
        <taxon>Mycosphaerellales</taxon>
        <taxon>Mycosphaerellaceae</taxon>
        <taxon>Pseudocercospora</taxon>
    </lineage>
</organism>
<accession>A0A139HUS8</accession>
<sequence>MLFAAFFTYLYLFVYTYASAVVTRQSSNATTSIDTYIQQVQTVIYAIDQIKLNNSRTACNDNTTESSLNSSGLDGVLGHLLLCEHSIGVVIFPNITQAERETNFVLSALKETKNGTTSPSRCSALPLNALGEAGIEAEAVKALVCGGLKSSIPTSSSKPFWGNITTPYGHTAPSPTSFSTRANVSRHASEPVSSTPSSFITTMANGAALTLPISIPLISSFSTILATSLAETTSATANIHPPFPANIPLNGTFSTILAITITSTTSITTTLPPGTTQPQPFTLTSTASRDPRTITIWQIIYVTARTTPPPPTFSTRLVPVVTVTSTTSITTTGTTQSGPWTLTSTLSARDPRTVTIWQIVYVTAIRSSSTTFTATFSMR</sequence>
<dbReference type="AlphaFoldDB" id="A0A139HUS8"/>
<keyword evidence="2" id="KW-0732">Signal</keyword>
<name>A0A139HUS8_9PEZI</name>
<evidence type="ECO:0000256" key="1">
    <source>
        <dbReference type="SAM" id="MobiDB-lite"/>
    </source>
</evidence>
<dbReference type="Proteomes" id="UP000070133">
    <property type="component" value="Unassembled WGS sequence"/>
</dbReference>
<comment type="caution">
    <text evidence="3">The sequence shown here is derived from an EMBL/GenBank/DDBJ whole genome shotgun (WGS) entry which is preliminary data.</text>
</comment>
<feature type="signal peptide" evidence="2">
    <location>
        <begin position="1"/>
        <end position="18"/>
    </location>
</feature>
<protein>
    <submittedName>
        <fullName evidence="3">Uncharacterized protein</fullName>
    </submittedName>
</protein>
<feature type="region of interest" description="Disordered" evidence="1">
    <location>
        <begin position="172"/>
        <end position="197"/>
    </location>
</feature>
<dbReference type="OrthoDB" id="10504670at2759"/>